<keyword evidence="2" id="KW-0808">Transferase</keyword>
<dbReference type="SUPFAM" id="SSF53067">
    <property type="entry name" value="Actin-like ATPase domain"/>
    <property type="match status" value="1"/>
</dbReference>
<keyword evidence="2" id="KW-0547">Nucleotide-binding</keyword>
<organism evidence="3 4">
    <name type="scientific">Acetobacter malorum DSM 14337</name>
    <dbReference type="NCBI Taxonomy" id="1307910"/>
    <lineage>
        <taxon>Bacteria</taxon>
        <taxon>Pseudomonadati</taxon>
        <taxon>Pseudomonadota</taxon>
        <taxon>Alphaproteobacteria</taxon>
        <taxon>Acetobacterales</taxon>
        <taxon>Acetobacteraceae</taxon>
        <taxon>Acetobacter</taxon>
    </lineage>
</organism>
<comment type="catalytic activity">
    <reaction evidence="2">
        <text>1,6-anhydro-N-acetyl-beta-muramate + ATP + H2O = N-acetyl-D-muramate 6-phosphate + ADP + H(+)</text>
        <dbReference type="Rhea" id="RHEA:24952"/>
        <dbReference type="ChEBI" id="CHEBI:15377"/>
        <dbReference type="ChEBI" id="CHEBI:15378"/>
        <dbReference type="ChEBI" id="CHEBI:30616"/>
        <dbReference type="ChEBI" id="CHEBI:58690"/>
        <dbReference type="ChEBI" id="CHEBI:58722"/>
        <dbReference type="ChEBI" id="CHEBI:456216"/>
        <dbReference type="EC" id="2.7.1.170"/>
    </reaction>
</comment>
<keyword evidence="2" id="KW-0067">ATP-binding</keyword>
<dbReference type="EC" id="2.7.1.170" evidence="2"/>
<dbReference type="Pfam" id="PF03702">
    <property type="entry name" value="AnmK"/>
    <property type="match status" value="1"/>
</dbReference>
<dbReference type="RefSeq" id="WP_082781806.1">
    <property type="nucleotide sequence ID" value="NZ_BAPF01000020.1"/>
</dbReference>
<evidence type="ECO:0000313" key="4">
    <source>
        <dbReference type="Proteomes" id="UP001065047"/>
    </source>
</evidence>
<evidence type="ECO:0000313" key="3">
    <source>
        <dbReference type="EMBL" id="GBQ79478.1"/>
    </source>
</evidence>
<comment type="similarity">
    <text evidence="2">Belongs to the anhydro-N-acetylmuramic acid kinase family.</text>
</comment>
<keyword evidence="2 3" id="KW-0418">Kinase</keyword>
<dbReference type="Gene3D" id="3.30.420.40">
    <property type="match status" value="2"/>
</dbReference>
<protein>
    <recommendedName>
        <fullName evidence="2">Anhydro-N-acetylmuramic acid kinase</fullName>
        <ecNumber evidence="2">2.7.1.170</ecNumber>
    </recommendedName>
    <alternativeName>
        <fullName evidence="2">AnhMurNAc kinase</fullName>
    </alternativeName>
</protein>
<comment type="pathway">
    <text evidence="2">Amino-sugar metabolism; 1,6-anhydro-N-acetylmuramate degradation.</text>
</comment>
<dbReference type="Proteomes" id="UP001065047">
    <property type="component" value="Unassembled WGS sequence"/>
</dbReference>
<dbReference type="EMBL" id="BAPF01000020">
    <property type="protein sequence ID" value="GBQ79478.1"/>
    <property type="molecule type" value="Genomic_DNA"/>
</dbReference>
<keyword evidence="4" id="KW-1185">Reference proteome</keyword>
<comment type="pathway">
    <text evidence="2">Cell wall biogenesis; peptidoglycan recycling.</text>
</comment>
<dbReference type="GeneID" id="29557424"/>
<name>A0ABQ0PUD1_9PROT</name>
<dbReference type="NCBIfam" id="NF007141">
    <property type="entry name" value="PRK09585.1-5"/>
    <property type="match status" value="1"/>
</dbReference>
<sequence length="389" mass="40682">MTGTDSSADPSRSAHDAQEHAIRAPLTAIGLMSGTSLDGVDAALITTDGVRVFHHGPSLTVPYDAALRARLRDILDRAASLSADDADLLDAEQALTDVHTQAVQAVRAKAGNTPIDVIGLHGQTILHAPGRTWQIGNASRLSAATDLPVIHDFRTADVQAGGEGAPLAPLYHAAWLHGHATPTAVLNIGGVANLTLMTKSGDVLACDTGPGNALLDDWMFRHTGQPCDFSGACAAQGTVDTDRLSALLAHDFFRKPPPKSLDRLSFHQALEQISALSVEDGAATLTAFTAAAIASTPLPEQPLHWFVCGGGRHNPTLMRMLAERLPGTVQPVETLGWDGDALEAECFGFLAVRSLRGLPLSLPATTGVPYPMPGGRLTCGGISPAGRRL</sequence>
<proteinExistence type="inferred from homology"/>
<comment type="function">
    <text evidence="2">Catalyzes the specific phosphorylation of 1,6-anhydro-N-acetylmuramic acid (anhMurNAc) with the simultaneous cleavage of the 1,6-anhydro ring, generating MurNAc-6-P. Is required for the utilization of anhMurNAc either imported from the medium or derived from its own cell wall murein, and thus plays a role in cell wall recycling.</text>
</comment>
<gene>
    <name evidence="2" type="primary">anmK</name>
    <name evidence="3" type="ORF">AA14337_1451</name>
</gene>
<feature type="binding site" evidence="2">
    <location>
        <begin position="34"/>
        <end position="41"/>
    </location>
    <ligand>
        <name>ATP</name>
        <dbReference type="ChEBI" id="CHEBI:30616"/>
    </ligand>
</feature>
<evidence type="ECO:0000256" key="1">
    <source>
        <dbReference type="ARBA" id="ARBA00023277"/>
    </source>
</evidence>
<dbReference type="HAMAP" id="MF_01270">
    <property type="entry name" value="AnhMurNAc_kinase"/>
    <property type="match status" value="1"/>
</dbReference>
<dbReference type="GO" id="GO:0016301">
    <property type="term" value="F:kinase activity"/>
    <property type="evidence" value="ECO:0007669"/>
    <property type="project" value="UniProtKB-KW"/>
</dbReference>
<dbReference type="InterPro" id="IPR005338">
    <property type="entry name" value="Anhydro_N_Ac-Mur_kinase"/>
</dbReference>
<comment type="caution">
    <text evidence="3">The sequence shown here is derived from an EMBL/GenBank/DDBJ whole genome shotgun (WGS) entry which is preliminary data.</text>
</comment>
<dbReference type="PANTHER" id="PTHR30605:SF0">
    <property type="entry name" value="ANHYDRO-N-ACETYLMURAMIC ACID KINASE"/>
    <property type="match status" value="1"/>
</dbReference>
<dbReference type="InterPro" id="IPR043129">
    <property type="entry name" value="ATPase_NBD"/>
</dbReference>
<evidence type="ECO:0000256" key="2">
    <source>
        <dbReference type="HAMAP-Rule" id="MF_01270"/>
    </source>
</evidence>
<reference evidence="3" key="1">
    <citation type="submission" date="2013-04" db="EMBL/GenBank/DDBJ databases">
        <title>The genome sequencing project of 58 acetic acid bacteria.</title>
        <authorList>
            <person name="Okamoto-Kainuma A."/>
            <person name="Ishikawa M."/>
            <person name="Umino S."/>
            <person name="Koizumi Y."/>
            <person name="Shiwa Y."/>
            <person name="Yoshikawa H."/>
            <person name="Matsutani M."/>
            <person name="Matsushita K."/>
        </authorList>
    </citation>
    <scope>NUCLEOTIDE SEQUENCE</scope>
    <source>
        <strain evidence="3">DSM 14337</strain>
    </source>
</reference>
<dbReference type="PANTHER" id="PTHR30605">
    <property type="entry name" value="ANHYDRO-N-ACETYLMURAMIC ACID KINASE"/>
    <property type="match status" value="1"/>
</dbReference>
<keyword evidence="1 2" id="KW-0119">Carbohydrate metabolism</keyword>
<accession>A0ABQ0PUD1</accession>